<accession>A0A7I4YSV3</accession>
<name>A0A7I4YSV3_HAECO</name>
<dbReference type="Proteomes" id="UP000025227">
    <property type="component" value="Unplaced"/>
</dbReference>
<evidence type="ECO:0000313" key="2">
    <source>
        <dbReference type="Proteomes" id="UP000025227"/>
    </source>
</evidence>
<organism evidence="2 3">
    <name type="scientific">Haemonchus contortus</name>
    <name type="common">Barber pole worm</name>
    <dbReference type="NCBI Taxonomy" id="6289"/>
    <lineage>
        <taxon>Eukaryota</taxon>
        <taxon>Metazoa</taxon>
        <taxon>Ecdysozoa</taxon>
        <taxon>Nematoda</taxon>
        <taxon>Chromadorea</taxon>
        <taxon>Rhabditida</taxon>
        <taxon>Rhabditina</taxon>
        <taxon>Rhabditomorpha</taxon>
        <taxon>Strongyloidea</taxon>
        <taxon>Trichostrongylidae</taxon>
        <taxon>Haemonchus</taxon>
    </lineage>
</organism>
<feature type="signal peptide" evidence="1">
    <location>
        <begin position="1"/>
        <end position="19"/>
    </location>
</feature>
<sequence>MKRLLLTVVVLGAVAVRQALPPPKEIGTGNDYVCVEIITKQLYENRPSEEEMEIKNYASKLGTLKGIVQATNDFKHLIYKLVLLNANCTKVDNWINDVVNSSPKTFEKGTVECKRNLTRNATATVTGATPKT</sequence>
<dbReference type="AlphaFoldDB" id="A0A7I4YSV3"/>
<keyword evidence="2" id="KW-1185">Reference proteome</keyword>
<dbReference type="WBParaSite" id="HCON_00133030-00001">
    <property type="protein sequence ID" value="HCON_00133030-00001"/>
    <property type="gene ID" value="HCON_00133030"/>
</dbReference>
<evidence type="ECO:0000256" key="1">
    <source>
        <dbReference type="SAM" id="SignalP"/>
    </source>
</evidence>
<reference evidence="3" key="1">
    <citation type="submission" date="2020-12" db="UniProtKB">
        <authorList>
            <consortium name="WormBaseParasite"/>
        </authorList>
    </citation>
    <scope>IDENTIFICATION</scope>
    <source>
        <strain evidence="3">MHco3</strain>
    </source>
</reference>
<proteinExistence type="predicted"/>
<protein>
    <submittedName>
        <fullName evidence="3">Cystatin domain-containing protein</fullName>
    </submittedName>
</protein>
<feature type="chain" id="PRO_5029728450" evidence="1">
    <location>
        <begin position="20"/>
        <end position="132"/>
    </location>
</feature>
<evidence type="ECO:0000313" key="3">
    <source>
        <dbReference type="WBParaSite" id="HCON_00133030-00001"/>
    </source>
</evidence>
<keyword evidence="1" id="KW-0732">Signal</keyword>